<protein>
    <submittedName>
        <fullName evidence="1">Uncharacterized protein</fullName>
    </submittedName>
</protein>
<accession>A0ACC1QMQ6</accession>
<comment type="caution">
    <text evidence="1">The sequence shown here is derived from an EMBL/GenBank/DDBJ whole genome shotgun (WGS) entry which is preliminary data.</text>
</comment>
<gene>
    <name evidence="1" type="ORF">NLG97_g7120</name>
</gene>
<evidence type="ECO:0000313" key="1">
    <source>
        <dbReference type="EMBL" id="KAJ3484180.1"/>
    </source>
</evidence>
<keyword evidence="2" id="KW-1185">Reference proteome</keyword>
<name>A0ACC1QMQ6_9HYPO</name>
<reference evidence="1" key="1">
    <citation type="submission" date="2022-07" db="EMBL/GenBank/DDBJ databases">
        <title>Genome Sequence of Lecanicillium saksenae.</title>
        <authorList>
            <person name="Buettner E."/>
        </authorList>
    </citation>
    <scope>NUCLEOTIDE SEQUENCE</scope>
    <source>
        <strain evidence="1">VT-O1</strain>
    </source>
</reference>
<dbReference type="Proteomes" id="UP001148737">
    <property type="component" value="Unassembled WGS sequence"/>
</dbReference>
<sequence length="384" mass="41132">MVLSISAALARNNGQLRLCETHDRASTELVRDIVTEQGDSFDGVWISGLTQTTVLGVPDTELVSPLQRALLMPPVDKPLAHNSRQLCGAFDADSGGAMEDIPTLVNVLNMNGISMIIIEDKVTSAPGQKVNSLLATSGSQGQADMHEFAKILGAFKTASAGKDILVTARIESFTTRVSLDDPEKERASKAASQADALARAQTYTEGGADAIMIHSKSKDPTEVIEFLRKFRESDAKTPLVVVPTTYSSTARSVLADAGANVFIYANHLMRARISAAAQAFMEAIKALPEGTVKDGELVLFEKTGNYGCLLRMLAERRYLAESESKDISASIMACGLQAEKKSLENMSAAIRELIEGQLCGNEADSRIITVKELLAINASQIAVI</sequence>
<dbReference type="EMBL" id="JANAKD010001046">
    <property type="protein sequence ID" value="KAJ3484180.1"/>
    <property type="molecule type" value="Genomic_DNA"/>
</dbReference>
<organism evidence="1 2">
    <name type="scientific">Lecanicillium saksenae</name>
    <dbReference type="NCBI Taxonomy" id="468837"/>
    <lineage>
        <taxon>Eukaryota</taxon>
        <taxon>Fungi</taxon>
        <taxon>Dikarya</taxon>
        <taxon>Ascomycota</taxon>
        <taxon>Pezizomycotina</taxon>
        <taxon>Sordariomycetes</taxon>
        <taxon>Hypocreomycetidae</taxon>
        <taxon>Hypocreales</taxon>
        <taxon>Cordycipitaceae</taxon>
        <taxon>Lecanicillium</taxon>
    </lineage>
</organism>
<evidence type="ECO:0000313" key="2">
    <source>
        <dbReference type="Proteomes" id="UP001148737"/>
    </source>
</evidence>
<proteinExistence type="predicted"/>